<dbReference type="WBParaSite" id="ACAC_0001412801-mRNA-1">
    <property type="protein sequence ID" value="ACAC_0001412801-mRNA-1"/>
    <property type="gene ID" value="ACAC_0001412801"/>
</dbReference>
<evidence type="ECO:0000256" key="1">
    <source>
        <dbReference type="SAM" id="Phobius"/>
    </source>
</evidence>
<keyword evidence="2" id="KW-1185">Reference proteome</keyword>
<accession>A0A0K0DQT9</accession>
<organism evidence="2 3">
    <name type="scientific">Angiostrongylus cantonensis</name>
    <name type="common">Rat lungworm</name>
    <dbReference type="NCBI Taxonomy" id="6313"/>
    <lineage>
        <taxon>Eukaryota</taxon>
        <taxon>Metazoa</taxon>
        <taxon>Ecdysozoa</taxon>
        <taxon>Nematoda</taxon>
        <taxon>Chromadorea</taxon>
        <taxon>Rhabditida</taxon>
        <taxon>Rhabditina</taxon>
        <taxon>Rhabditomorpha</taxon>
        <taxon>Strongyloidea</taxon>
        <taxon>Metastrongylidae</taxon>
        <taxon>Angiostrongylus</taxon>
    </lineage>
</organism>
<keyword evidence="1" id="KW-1133">Transmembrane helix</keyword>
<keyword evidence="1" id="KW-0812">Transmembrane</keyword>
<feature type="transmembrane region" description="Helical" evidence="1">
    <location>
        <begin position="132"/>
        <end position="149"/>
    </location>
</feature>
<sequence>MDTDYDNIERVSLHPLLPSILFLNIFELFLLFAAILLNLLFLCVLLQYSVFHIHLRIICLHMTSAVTLLTVYSLIRPVANETDDSSSCFFVHVVPTCFCLLFIIFPLVLVIERAIATEKVRRYEDFHFPSGMMRLCLVFVSCPFIFPFSTCYEDSRLLKALKTNLSQFVLTLSTYVNCHSESKGELPSPLTSSRNEKVPYSVFTLNCTSTRKRRRSFHFWRSFWECPILYLNVKTIVHDLQGLLGTCGLSVNRHAKEMEFFFRYLMILRECLARSIIYIKPFRLQRFGYKLLMPLHFGIWRFFS</sequence>
<feature type="transmembrane region" description="Helical" evidence="1">
    <location>
        <begin position="20"/>
        <end position="46"/>
    </location>
</feature>
<dbReference type="Proteomes" id="UP000035642">
    <property type="component" value="Unassembled WGS sequence"/>
</dbReference>
<evidence type="ECO:0000313" key="2">
    <source>
        <dbReference type="Proteomes" id="UP000035642"/>
    </source>
</evidence>
<name>A0A0K0DQT9_ANGCA</name>
<reference evidence="3" key="2">
    <citation type="submission" date="2017-02" db="UniProtKB">
        <authorList>
            <consortium name="WormBaseParasite"/>
        </authorList>
    </citation>
    <scope>IDENTIFICATION</scope>
</reference>
<proteinExistence type="predicted"/>
<evidence type="ECO:0000313" key="3">
    <source>
        <dbReference type="WBParaSite" id="ACAC_0001412801-mRNA-1"/>
    </source>
</evidence>
<feature type="transmembrane region" description="Helical" evidence="1">
    <location>
        <begin position="53"/>
        <end position="75"/>
    </location>
</feature>
<keyword evidence="1" id="KW-0472">Membrane</keyword>
<dbReference type="AlphaFoldDB" id="A0A0K0DQT9"/>
<protein>
    <submittedName>
        <fullName evidence="3">G_PROTEIN_RECEP_F1_2 domain-containing protein</fullName>
    </submittedName>
</protein>
<reference evidence="2" key="1">
    <citation type="submission" date="2012-09" db="EMBL/GenBank/DDBJ databases">
        <authorList>
            <person name="Martin A.A."/>
        </authorList>
    </citation>
    <scope>NUCLEOTIDE SEQUENCE</scope>
</reference>
<feature type="transmembrane region" description="Helical" evidence="1">
    <location>
        <begin position="90"/>
        <end position="111"/>
    </location>
</feature>